<dbReference type="KEGG" id="fax:FUAX_12650"/>
<reference evidence="1 2" key="1">
    <citation type="submission" date="2021-12" db="EMBL/GenBank/DDBJ databases">
        <title>Genome sequencing of bacteria with rrn-lacking chromosome and rrn-plasmid.</title>
        <authorList>
            <person name="Anda M."/>
            <person name="Iwasaki W."/>
        </authorList>
    </citation>
    <scope>NUCLEOTIDE SEQUENCE [LARGE SCALE GENOMIC DNA]</scope>
    <source>
        <strain evidence="1 2">DSM 100852</strain>
    </source>
</reference>
<dbReference type="InterPro" id="IPR032276">
    <property type="entry name" value="DUF4836"/>
</dbReference>
<dbReference type="Proteomes" id="UP001348817">
    <property type="component" value="Chromosome"/>
</dbReference>
<dbReference type="EMBL" id="AP025314">
    <property type="protein sequence ID" value="BDD08833.1"/>
    <property type="molecule type" value="Genomic_DNA"/>
</dbReference>
<dbReference type="Pfam" id="PF16120">
    <property type="entry name" value="DUF4836"/>
    <property type="match status" value="1"/>
</dbReference>
<proteinExistence type="predicted"/>
<name>A0AAU9CFS4_9BACT</name>
<protein>
    <recommendedName>
        <fullName evidence="3">DUF4836 family protein</fullName>
    </recommendedName>
</protein>
<organism evidence="1 2">
    <name type="scientific">Fulvitalea axinellae</name>
    <dbReference type="NCBI Taxonomy" id="1182444"/>
    <lineage>
        <taxon>Bacteria</taxon>
        <taxon>Pseudomonadati</taxon>
        <taxon>Bacteroidota</taxon>
        <taxon>Cytophagia</taxon>
        <taxon>Cytophagales</taxon>
        <taxon>Persicobacteraceae</taxon>
        <taxon>Fulvitalea</taxon>
    </lineage>
</organism>
<keyword evidence="2" id="KW-1185">Reference proteome</keyword>
<accession>A0AAU9CFS4</accession>
<evidence type="ECO:0008006" key="3">
    <source>
        <dbReference type="Google" id="ProtNLM"/>
    </source>
</evidence>
<dbReference type="AlphaFoldDB" id="A0AAU9CFS4"/>
<gene>
    <name evidence="1" type="ORF">FUAX_12650</name>
</gene>
<evidence type="ECO:0000313" key="2">
    <source>
        <dbReference type="Proteomes" id="UP001348817"/>
    </source>
</evidence>
<sequence length="513" mass="57452">MIVAFLSSCSESPKTLDAIPKEAQLVAVVDGYALTQKGELDKLNELKSVQAASKEIKNESKSASKLVEKVLEDPKTTGIDLRKEVLIYLTSNEPSNQFVGITAELFDDGKFKTFIEEALNETKTSDSILQKGPYNIITNGRDYTLTWDGDKLLFLVAQSYKSRNTLLEKADEFMKLSPGDNISANSSFKKFFENKKDLSLWLTGGLLANGREFAHLRKQLGDNFADNSASFFLNFEKGAIRAQVSVDLTSETKKRFEKFNIGGGKFDRKLLAYFPETTYGLISTSMNTEAYYDNMMEQPEIKNVEPMVSVATGVPLKDIITNFKGNMVLSLSGMEENGSDFTPYMGLAMDYEKKEIIEKLLEKVPGGMLQQTDGYYSLPIPGKFPVYMALGDKALLVTTDPASRDAFTGTKKLKRTLAENSARADKIENNNTYLYLNLNTAEYPENFRTQTMGRLNSKEQKAMDIWNGLMENIEITNSNVTSSEVVFHMKGDENSLREIIKALDENYLLFASM</sequence>
<evidence type="ECO:0000313" key="1">
    <source>
        <dbReference type="EMBL" id="BDD08833.1"/>
    </source>
</evidence>